<feature type="chain" id="PRO_5046580559" description="Peptidase metallopeptidase domain-containing protein" evidence="1">
    <location>
        <begin position="21"/>
        <end position="382"/>
    </location>
</feature>
<dbReference type="InterPro" id="IPR006026">
    <property type="entry name" value="Peptidase_Metallo"/>
</dbReference>
<keyword evidence="1" id="KW-0732">Signal</keyword>
<evidence type="ECO:0000256" key="1">
    <source>
        <dbReference type="SAM" id="SignalP"/>
    </source>
</evidence>
<feature type="signal peptide" evidence="1">
    <location>
        <begin position="1"/>
        <end position="20"/>
    </location>
</feature>
<dbReference type="Proteomes" id="UP000603728">
    <property type="component" value="Unassembled WGS sequence"/>
</dbReference>
<dbReference type="Gene3D" id="2.90.10.10">
    <property type="entry name" value="Bulb-type lectin domain"/>
    <property type="match status" value="1"/>
</dbReference>
<evidence type="ECO:0000313" key="4">
    <source>
        <dbReference type="Proteomes" id="UP000603728"/>
    </source>
</evidence>
<dbReference type="Gene3D" id="3.40.390.10">
    <property type="entry name" value="Collagenase (Catalytic Domain)"/>
    <property type="match status" value="1"/>
</dbReference>
<comment type="caution">
    <text evidence="3">The sequence shown here is derived from an EMBL/GenBank/DDBJ whole genome shotgun (WGS) entry which is preliminary data.</text>
</comment>
<dbReference type="InterPro" id="IPR036426">
    <property type="entry name" value="Bulb-type_lectin_dom_sf"/>
</dbReference>
<sequence length="382" mass="43901">MRELKILLIFLMLALSSCHSDERGTNPKSISSKDRTPLICTFDLIENSNNLTSKPNAAIVNWRWQAGQTVKIKFLDGEIAWQEKVKSIANEWTRYANLKFEYVNKDEYADIKIGFLLTGENNYYGAWSELGAKVLYMNQDRQTMRLGPLTATSETTTRRTILHEFGHALGLHHETTNPTANIQWDLPKAYKYYSLQFTKEETDLFIINKVNVSNYSEYDPLSIMHYYIPASITKNGIGVDAQTVLSEIDKKSINMWYPFPFVSVMESGQSFNDLRWKDRIQSNNKRYSLEFTPGFLRIMDVVEKKIIWEVGNIRYPRRAICDFESNGNIILKGAKYTAATIETIWSSNTSEFPGATLHLQDDGDLQLIYNGTVKWSSKNGKI</sequence>
<dbReference type="RefSeq" id="WP_201998230.1">
    <property type="nucleotide sequence ID" value="NZ_JAERSF010000001.1"/>
</dbReference>
<dbReference type="InterPro" id="IPR001506">
    <property type="entry name" value="Peptidase_M12A"/>
</dbReference>
<organism evidence="3 4">
    <name type="scientific">Flavobacterium tagetis</name>
    <dbReference type="NCBI Taxonomy" id="2801336"/>
    <lineage>
        <taxon>Bacteria</taxon>
        <taxon>Pseudomonadati</taxon>
        <taxon>Bacteroidota</taxon>
        <taxon>Flavobacteriia</taxon>
        <taxon>Flavobacteriales</taxon>
        <taxon>Flavobacteriaceae</taxon>
        <taxon>Flavobacterium</taxon>
    </lineage>
</organism>
<dbReference type="SMART" id="SM00235">
    <property type="entry name" value="ZnMc"/>
    <property type="match status" value="1"/>
</dbReference>
<dbReference type="SUPFAM" id="SSF51110">
    <property type="entry name" value="alpha-D-mannose-specific plant lectins"/>
    <property type="match status" value="1"/>
</dbReference>
<feature type="domain" description="Peptidase metallopeptidase" evidence="2">
    <location>
        <begin position="60"/>
        <end position="207"/>
    </location>
</feature>
<dbReference type="SUPFAM" id="SSF55486">
    <property type="entry name" value="Metalloproteases ('zincins'), catalytic domain"/>
    <property type="match status" value="1"/>
</dbReference>
<proteinExistence type="predicted"/>
<dbReference type="PROSITE" id="PS51257">
    <property type="entry name" value="PROKAR_LIPOPROTEIN"/>
    <property type="match status" value="1"/>
</dbReference>
<evidence type="ECO:0000259" key="2">
    <source>
        <dbReference type="SMART" id="SM00235"/>
    </source>
</evidence>
<reference evidence="3 4" key="1">
    <citation type="submission" date="2021-01" db="EMBL/GenBank/DDBJ databases">
        <title>Genome seq and assembly of Flavobacterium sp. GN10.</title>
        <authorList>
            <person name="Chhetri G."/>
        </authorList>
    </citation>
    <scope>NUCLEOTIDE SEQUENCE [LARGE SCALE GENOMIC DNA]</scope>
    <source>
        <strain evidence="3 4">GN10</strain>
    </source>
</reference>
<dbReference type="InterPro" id="IPR024079">
    <property type="entry name" value="MetalloPept_cat_dom_sf"/>
</dbReference>
<protein>
    <recommendedName>
        <fullName evidence="2">Peptidase metallopeptidase domain-containing protein</fullName>
    </recommendedName>
</protein>
<keyword evidence="4" id="KW-1185">Reference proteome</keyword>
<dbReference type="Pfam" id="PF01400">
    <property type="entry name" value="Astacin"/>
    <property type="match status" value="1"/>
</dbReference>
<evidence type="ECO:0000313" key="3">
    <source>
        <dbReference type="EMBL" id="MBL0735355.1"/>
    </source>
</evidence>
<name>A0ABS1K778_9FLAO</name>
<accession>A0ABS1K778</accession>
<dbReference type="EMBL" id="JAERSF010000001">
    <property type="protein sequence ID" value="MBL0735355.1"/>
    <property type="molecule type" value="Genomic_DNA"/>
</dbReference>
<gene>
    <name evidence="3" type="ORF">JI750_00525</name>
</gene>